<evidence type="ECO:0000313" key="2">
    <source>
        <dbReference type="Proteomes" id="UP000463883"/>
    </source>
</evidence>
<evidence type="ECO:0000313" key="1">
    <source>
        <dbReference type="EMBL" id="QHI73339.1"/>
    </source>
</evidence>
<dbReference type="RefSeq" id="WP_162363104.1">
    <property type="nucleotide sequence ID" value="NZ_CP047591.1"/>
</dbReference>
<sequence length="45" mass="5367">MFGFKNEEERLKAVESIIKDEWEMFQKVNNIGEGHPVRMTLKPFI</sequence>
<reference evidence="1 2" key="1">
    <citation type="submission" date="2020-01" db="EMBL/GenBank/DDBJ databases">
        <title>Genomic analysis of Aminipila sp. CBA3637.</title>
        <authorList>
            <person name="Kim Y.B."/>
            <person name="Roh S.W."/>
        </authorList>
    </citation>
    <scope>NUCLEOTIDE SEQUENCE [LARGE SCALE GENOMIC DNA]</scope>
    <source>
        <strain evidence="1 2">CBA3637</strain>
    </source>
</reference>
<dbReference type="EMBL" id="CP047591">
    <property type="protein sequence ID" value="QHI73339.1"/>
    <property type="molecule type" value="Genomic_DNA"/>
</dbReference>
<name>A0A6P1MF44_9FIRM</name>
<protein>
    <submittedName>
        <fullName evidence="1">Uncharacterized protein</fullName>
    </submittedName>
</protein>
<proteinExistence type="predicted"/>
<accession>A0A6P1MF44</accession>
<keyword evidence="2" id="KW-1185">Reference proteome</keyword>
<dbReference type="AlphaFoldDB" id="A0A6P1MF44"/>
<gene>
    <name evidence="1" type="ORF">Ami3637_13995</name>
</gene>
<organism evidence="1 2">
    <name type="scientific">Aminipila terrae</name>
    <dbReference type="NCBI Taxonomy" id="2697030"/>
    <lineage>
        <taxon>Bacteria</taxon>
        <taxon>Bacillati</taxon>
        <taxon>Bacillota</taxon>
        <taxon>Clostridia</taxon>
        <taxon>Peptostreptococcales</taxon>
        <taxon>Anaerovoracaceae</taxon>
        <taxon>Aminipila</taxon>
    </lineage>
</organism>
<dbReference type="KEGG" id="amic:Ami3637_13995"/>
<dbReference type="Proteomes" id="UP000463883">
    <property type="component" value="Chromosome"/>
</dbReference>